<dbReference type="OrthoDB" id="3253635at2"/>
<accession>A0A0V8RYN5</accession>
<reference evidence="2 4" key="1">
    <citation type="submission" date="2015-10" db="EMBL/GenBank/DDBJ databases">
        <title>Draft Genome of Actinomyces odontolyticus subsp. actinosynbacter strain XH001.</title>
        <authorList>
            <person name="Mclean J.S."/>
            <person name="He X."/>
        </authorList>
    </citation>
    <scope>NUCLEOTIDE SEQUENCE [LARGE SCALE GENOMIC DNA]</scope>
    <source>
        <strain evidence="2 4">XH001</strain>
    </source>
</reference>
<dbReference type="Proteomes" id="UP000054686">
    <property type="component" value="Unassembled WGS sequence"/>
</dbReference>
<keyword evidence="1" id="KW-0472">Membrane</keyword>
<evidence type="ECO:0000256" key="1">
    <source>
        <dbReference type="SAM" id="Phobius"/>
    </source>
</evidence>
<gene>
    <name evidence="2" type="ORF">APY09_02045</name>
    <name evidence="3" type="ORF">CYJ22_06040</name>
</gene>
<feature type="transmembrane region" description="Helical" evidence="1">
    <location>
        <begin position="77"/>
        <end position="98"/>
    </location>
</feature>
<feature type="transmembrane region" description="Helical" evidence="1">
    <location>
        <begin position="16"/>
        <end position="34"/>
    </location>
</feature>
<reference evidence="3 5" key="2">
    <citation type="submission" date="2017-12" db="EMBL/GenBank/DDBJ databases">
        <title>Phylogenetic diversity of female urinary microbiome.</title>
        <authorList>
            <person name="Thomas-White K."/>
            <person name="Wolfe A.J."/>
        </authorList>
    </citation>
    <scope>NUCLEOTIDE SEQUENCE [LARGE SCALE GENOMIC DNA]</scope>
    <source>
        <strain evidence="3 5">UMB0018</strain>
    </source>
</reference>
<dbReference type="AlphaFoldDB" id="A0A0V8RYN5"/>
<name>A0A0V8RYN5_9ACTO</name>
<feature type="transmembrane region" description="Helical" evidence="1">
    <location>
        <begin position="105"/>
        <end position="126"/>
    </location>
</feature>
<dbReference type="RefSeq" id="WP_007589743.1">
    <property type="nucleotide sequence ID" value="NZ_CP040006.1"/>
</dbReference>
<proteinExistence type="predicted"/>
<protein>
    <submittedName>
        <fullName evidence="3">DoxX family membrane protein</fullName>
    </submittedName>
</protein>
<keyword evidence="1" id="KW-0812">Transmembrane</keyword>
<comment type="caution">
    <text evidence="2">The sequence shown here is derived from an EMBL/GenBank/DDBJ whole genome shotgun (WGS) entry which is preliminary data.</text>
</comment>
<evidence type="ECO:0000313" key="2">
    <source>
        <dbReference type="EMBL" id="KSW13163.1"/>
    </source>
</evidence>
<evidence type="ECO:0000313" key="4">
    <source>
        <dbReference type="Proteomes" id="UP000054686"/>
    </source>
</evidence>
<keyword evidence="1" id="KW-1133">Transmembrane helix</keyword>
<feature type="transmembrane region" description="Helical" evidence="1">
    <location>
        <begin position="138"/>
        <end position="161"/>
    </location>
</feature>
<dbReference type="Proteomes" id="UP000234198">
    <property type="component" value="Unassembled WGS sequence"/>
</dbReference>
<sequence length="174" mass="18550">MPRPASAVVTSKPARFVLALLRIAVGFIFLWSFLDKTFGLHYSTGPSRAWINGGTPAQSYLTGATTGKPLASFFESLAMPAMDWLFMLGLLGIGLAFLLGIGTRLAAVAGVVMLGFMYAAVAPWVWGSLNPVVNEHLVYALVLILIPLTSAGDTLGLGAWWKGLGLVKKLPFLI</sequence>
<evidence type="ECO:0000313" key="5">
    <source>
        <dbReference type="Proteomes" id="UP000234198"/>
    </source>
</evidence>
<dbReference type="EMBL" id="PKKM01000007">
    <property type="protein sequence ID" value="PKY64369.1"/>
    <property type="molecule type" value="Genomic_DNA"/>
</dbReference>
<organism evidence="2 4">
    <name type="scientific">Schaalia odontolytica</name>
    <dbReference type="NCBI Taxonomy" id="1660"/>
    <lineage>
        <taxon>Bacteria</taxon>
        <taxon>Bacillati</taxon>
        <taxon>Actinomycetota</taxon>
        <taxon>Actinomycetes</taxon>
        <taxon>Actinomycetales</taxon>
        <taxon>Actinomycetaceae</taxon>
        <taxon>Schaalia</taxon>
    </lineage>
</organism>
<evidence type="ECO:0000313" key="3">
    <source>
        <dbReference type="EMBL" id="PKY64369.1"/>
    </source>
</evidence>
<dbReference type="EMBL" id="LLVT01000001">
    <property type="protein sequence ID" value="KSW13163.1"/>
    <property type="molecule type" value="Genomic_DNA"/>
</dbReference>